<proteinExistence type="predicted"/>
<name>A0A261EW67_9BIFI</name>
<evidence type="ECO:0008006" key="5">
    <source>
        <dbReference type="Google" id="ProtNLM"/>
    </source>
</evidence>
<comment type="caution">
    <text evidence="3">The sequence shown here is derived from an EMBL/GenBank/DDBJ whole genome shotgun (WGS) entry which is preliminary data.</text>
</comment>
<dbReference type="AlphaFoldDB" id="A0A261EW67"/>
<feature type="compositionally biased region" description="Basic and acidic residues" evidence="1">
    <location>
        <begin position="301"/>
        <end position="312"/>
    </location>
</feature>
<reference evidence="3 4" key="1">
    <citation type="journal article" date="2017" name="BMC Genomics">
        <title>Comparative genomic and phylogenomic analyses of the Bifidobacteriaceae family.</title>
        <authorList>
            <person name="Lugli G.A."/>
            <person name="Milani C."/>
            <person name="Turroni F."/>
            <person name="Duranti S."/>
            <person name="Mancabelli L."/>
            <person name="Mangifesta M."/>
            <person name="Ferrario C."/>
            <person name="Modesto M."/>
            <person name="Mattarelli P."/>
            <person name="Jiri K."/>
            <person name="van Sinderen D."/>
            <person name="Ventura M."/>
        </authorList>
    </citation>
    <scope>NUCLEOTIDE SEQUENCE [LARGE SCALE GENOMIC DNA]</scope>
    <source>
        <strain evidence="3 4">DSM 22924</strain>
    </source>
</reference>
<feature type="region of interest" description="Disordered" evidence="1">
    <location>
        <begin position="1"/>
        <end position="24"/>
    </location>
</feature>
<accession>A0A261EW67</accession>
<feature type="region of interest" description="Disordered" evidence="1">
    <location>
        <begin position="64"/>
        <end position="84"/>
    </location>
</feature>
<dbReference type="Proteomes" id="UP000216004">
    <property type="component" value="Unassembled WGS sequence"/>
</dbReference>
<protein>
    <recommendedName>
        <fullName evidence="5">Zinc-ribbon domain-containing protein</fullName>
    </recommendedName>
</protein>
<keyword evidence="4" id="KW-1185">Reference proteome</keyword>
<feature type="compositionally biased region" description="Basic and acidic residues" evidence="1">
    <location>
        <begin position="1"/>
        <end position="14"/>
    </location>
</feature>
<dbReference type="RefSeq" id="WP_094722077.1">
    <property type="nucleotide sequence ID" value="NZ_MWWS01000001.1"/>
</dbReference>
<evidence type="ECO:0000313" key="4">
    <source>
        <dbReference type="Proteomes" id="UP000216004"/>
    </source>
</evidence>
<feature type="transmembrane region" description="Helical" evidence="2">
    <location>
        <begin position="120"/>
        <end position="138"/>
    </location>
</feature>
<dbReference type="OrthoDB" id="5083054at2"/>
<feature type="compositionally biased region" description="Polar residues" evidence="1">
    <location>
        <begin position="15"/>
        <end position="24"/>
    </location>
</feature>
<keyword evidence="2" id="KW-0812">Transmembrane</keyword>
<organism evidence="3 4">
    <name type="scientific">Bombiscardovia coagulans</name>
    <dbReference type="NCBI Taxonomy" id="686666"/>
    <lineage>
        <taxon>Bacteria</taxon>
        <taxon>Bacillati</taxon>
        <taxon>Actinomycetota</taxon>
        <taxon>Actinomycetes</taxon>
        <taxon>Bifidobacteriales</taxon>
        <taxon>Bifidobacteriaceae</taxon>
        <taxon>Bombiscardovia</taxon>
    </lineage>
</organism>
<evidence type="ECO:0000313" key="3">
    <source>
        <dbReference type="EMBL" id="OZG51092.1"/>
    </source>
</evidence>
<keyword evidence="2" id="KW-1133">Transmembrane helix</keyword>
<feature type="compositionally biased region" description="Polar residues" evidence="1">
    <location>
        <begin position="72"/>
        <end position="84"/>
    </location>
</feature>
<keyword evidence="2" id="KW-0472">Membrane</keyword>
<feature type="region of interest" description="Disordered" evidence="1">
    <location>
        <begin position="301"/>
        <end position="326"/>
    </location>
</feature>
<sequence length="528" mass="58369">MDDKENQIDSEHSQQNRQVEQASSAGSGQQMLMCPQCGTTLPVGSPVCPVCGSALTGQPVAQQSFAGDEPCSQPSVNSGTQLSPTSYSQYRQIPQVETQVRPSLAQQVANSWHTRHGRTIWIISVVLVVLAGLVSVIVPNLQSIAITLGLGPKNPLAITMESLRQIPDASSMGVDLTIRNSKEERPTKIKGYYSLGNDSEQSVFDFSLYSRDQQQGRLVLAKGGFYLDAQSNYMYIDREDVEHAIENVRFNCLPDRTQSVVCFDGSALLKFKKLLIQGGHWNIDDAVDTLLNSSDQLRELHKSEVKKDDRSSARSSSDMEAVHQQGRESMVAFVSKTLESREVQGKVFPNSKQEKTEDGSKLAYSIDVEQLIRVYSQYMLDNRNTYPALSNYLSDVLSQAGMSYDDFFHKGMLNEIGRKSGIKSLNVVVELNRDTTAQSIACSDDSSAGFDIAFSNLDNVDVNQTDVDKFISDAQDGIPLAYLWDNPLGSLEGKHDRGDRKFGRLGGSLNDSSDELEDDFSDDSFHFF</sequence>
<evidence type="ECO:0000256" key="1">
    <source>
        <dbReference type="SAM" id="MobiDB-lite"/>
    </source>
</evidence>
<gene>
    <name evidence="3" type="ORF">BOCO_0007</name>
</gene>
<dbReference type="EMBL" id="MWWS01000001">
    <property type="protein sequence ID" value="OZG51092.1"/>
    <property type="molecule type" value="Genomic_DNA"/>
</dbReference>
<evidence type="ECO:0000256" key="2">
    <source>
        <dbReference type="SAM" id="Phobius"/>
    </source>
</evidence>